<sequence length="104" mass="11637">MKPLTSLPRGKMQFRLVILMASFEATRELFWDGLRNIEPPSTTRAAHELVSLSPRFRTTPEGGVRPPTYDLTTGPIHDEYSMESGFEPGNPLAVRPTTYKTTTA</sequence>
<gene>
    <name evidence="2" type="ORF">AVEN_194482_1</name>
</gene>
<name>A0A4Y2A624_ARAVE</name>
<accession>A0A4Y2A624</accession>
<dbReference type="EMBL" id="BGPR01000007">
    <property type="protein sequence ID" value="GBL75252.1"/>
    <property type="molecule type" value="Genomic_DNA"/>
</dbReference>
<comment type="caution">
    <text evidence="2">The sequence shown here is derived from an EMBL/GenBank/DDBJ whole genome shotgun (WGS) entry which is preliminary data.</text>
</comment>
<organism evidence="2 3">
    <name type="scientific">Araneus ventricosus</name>
    <name type="common">Orbweaver spider</name>
    <name type="synonym">Epeira ventricosa</name>
    <dbReference type="NCBI Taxonomy" id="182803"/>
    <lineage>
        <taxon>Eukaryota</taxon>
        <taxon>Metazoa</taxon>
        <taxon>Ecdysozoa</taxon>
        <taxon>Arthropoda</taxon>
        <taxon>Chelicerata</taxon>
        <taxon>Arachnida</taxon>
        <taxon>Araneae</taxon>
        <taxon>Araneomorphae</taxon>
        <taxon>Entelegynae</taxon>
        <taxon>Araneoidea</taxon>
        <taxon>Araneidae</taxon>
        <taxon>Araneus</taxon>
    </lineage>
</organism>
<evidence type="ECO:0000313" key="2">
    <source>
        <dbReference type="EMBL" id="GBL75252.1"/>
    </source>
</evidence>
<evidence type="ECO:0000313" key="3">
    <source>
        <dbReference type="Proteomes" id="UP000499080"/>
    </source>
</evidence>
<evidence type="ECO:0000256" key="1">
    <source>
        <dbReference type="SAM" id="MobiDB-lite"/>
    </source>
</evidence>
<dbReference type="Proteomes" id="UP000499080">
    <property type="component" value="Unassembled WGS sequence"/>
</dbReference>
<reference evidence="2 3" key="1">
    <citation type="journal article" date="2019" name="Sci. Rep.">
        <title>Orb-weaving spider Araneus ventricosus genome elucidates the spidroin gene catalogue.</title>
        <authorList>
            <person name="Kono N."/>
            <person name="Nakamura H."/>
            <person name="Ohtoshi R."/>
            <person name="Moran D.A.P."/>
            <person name="Shinohara A."/>
            <person name="Yoshida Y."/>
            <person name="Fujiwara M."/>
            <person name="Mori M."/>
            <person name="Tomita M."/>
            <person name="Arakawa K."/>
        </authorList>
    </citation>
    <scope>NUCLEOTIDE SEQUENCE [LARGE SCALE GENOMIC DNA]</scope>
</reference>
<protein>
    <submittedName>
        <fullName evidence="2">Uncharacterized protein</fullName>
    </submittedName>
</protein>
<proteinExistence type="predicted"/>
<keyword evidence="3" id="KW-1185">Reference proteome</keyword>
<dbReference type="AlphaFoldDB" id="A0A4Y2A624"/>
<feature type="region of interest" description="Disordered" evidence="1">
    <location>
        <begin position="49"/>
        <end position="104"/>
    </location>
</feature>